<protein>
    <submittedName>
        <fullName evidence="4">Uncharacterized damage-inducible protein DinB (Forms a four-helix bundle)</fullName>
    </submittedName>
</protein>
<accession>A0A1I7JMP4</accession>
<keyword evidence="2 3" id="KW-0479">Metal-binding</keyword>
<reference evidence="5" key="1">
    <citation type="submission" date="2016-10" db="EMBL/GenBank/DDBJ databases">
        <authorList>
            <person name="Varghese N."/>
            <person name="Submissions S."/>
        </authorList>
    </citation>
    <scope>NUCLEOTIDE SEQUENCE [LARGE SCALE GENOMIC DNA]</scope>
    <source>
        <strain evidence="5">CGMCC 1.11014</strain>
    </source>
</reference>
<dbReference type="Pfam" id="PF05163">
    <property type="entry name" value="DinB"/>
    <property type="match status" value="1"/>
</dbReference>
<dbReference type="STRING" id="1035707.SAMN05216552_101267"/>
<organism evidence="4 5">
    <name type="scientific">Pseudoduganella namucuonensis</name>
    <dbReference type="NCBI Taxonomy" id="1035707"/>
    <lineage>
        <taxon>Bacteria</taxon>
        <taxon>Pseudomonadati</taxon>
        <taxon>Pseudomonadota</taxon>
        <taxon>Betaproteobacteria</taxon>
        <taxon>Burkholderiales</taxon>
        <taxon>Oxalobacteraceae</taxon>
        <taxon>Telluria group</taxon>
        <taxon>Pseudoduganella</taxon>
    </lineage>
</organism>
<evidence type="ECO:0000256" key="2">
    <source>
        <dbReference type="ARBA" id="ARBA00022723"/>
    </source>
</evidence>
<evidence type="ECO:0000256" key="1">
    <source>
        <dbReference type="ARBA" id="ARBA00008635"/>
    </source>
</evidence>
<dbReference type="EMBL" id="FPBO01000012">
    <property type="protein sequence ID" value="SFU86482.1"/>
    <property type="molecule type" value="Genomic_DNA"/>
</dbReference>
<dbReference type="SUPFAM" id="SSF109854">
    <property type="entry name" value="DinB/YfiT-like putative metalloenzymes"/>
    <property type="match status" value="1"/>
</dbReference>
<evidence type="ECO:0000313" key="5">
    <source>
        <dbReference type="Proteomes" id="UP000199391"/>
    </source>
</evidence>
<keyword evidence="5" id="KW-1185">Reference proteome</keyword>
<dbReference type="PANTHER" id="PTHR37302:SF1">
    <property type="entry name" value="PROTEIN DINB"/>
    <property type="match status" value="1"/>
</dbReference>
<dbReference type="InterPro" id="IPR034660">
    <property type="entry name" value="DinB/YfiT-like"/>
</dbReference>
<dbReference type="RefSeq" id="WP_093556262.1">
    <property type="nucleotide sequence ID" value="NZ_FPBO01000012.1"/>
</dbReference>
<comment type="similarity">
    <text evidence="1">Belongs to the DinB family.</text>
</comment>
<dbReference type="AlphaFoldDB" id="A0A1I7JMP4"/>
<dbReference type="GO" id="GO:0046872">
    <property type="term" value="F:metal ion binding"/>
    <property type="evidence" value="ECO:0007669"/>
    <property type="project" value="UniProtKB-KW"/>
</dbReference>
<dbReference type="OrthoDB" id="9807509at2"/>
<evidence type="ECO:0000313" key="4">
    <source>
        <dbReference type="EMBL" id="SFU86482.1"/>
    </source>
</evidence>
<dbReference type="PANTHER" id="PTHR37302">
    <property type="entry name" value="SLR1116 PROTEIN"/>
    <property type="match status" value="1"/>
</dbReference>
<dbReference type="Proteomes" id="UP000199391">
    <property type="component" value="Unassembled WGS sequence"/>
</dbReference>
<sequence>MSRTAHICLLADYNAWMNTKLYEAAALLPAEALTEDRKAFFGSILGTLNHLVVADTIWLKRFAAEPGRFAALDPIRDTTLPERLDLPMFDNLAELIVYREWLDVVITNWTSMLTEADLNLVIHYVNMRGAEFDKPLFALLVHFFNHQTHHRGQASTLLTQAGVDIGVTDLLALIPNVTI</sequence>
<evidence type="ECO:0000256" key="3">
    <source>
        <dbReference type="PIRSR" id="PIRSR607837-1"/>
    </source>
</evidence>
<name>A0A1I7JMP4_9BURK</name>
<feature type="binding site" evidence="3">
    <location>
        <position position="150"/>
    </location>
    <ligand>
        <name>a divalent metal cation</name>
        <dbReference type="ChEBI" id="CHEBI:60240"/>
    </ligand>
</feature>
<dbReference type="Gene3D" id="1.20.120.450">
    <property type="entry name" value="dinb family like domain"/>
    <property type="match status" value="1"/>
</dbReference>
<feature type="binding site" evidence="3">
    <location>
        <position position="50"/>
    </location>
    <ligand>
        <name>a divalent metal cation</name>
        <dbReference type="ChEBI" id="CHEBI:60240"/>
    </ligand>
</feature>
<dbReference type="InterPro" id="IPR007837">
    <property type="entry name" value="DinB"/>
</dbReference>
<proteinExistence type="inferred from homology"/>
<feature type="binding site" evidence="3">
    <location>
        <position position="146"/>
    </location>
    <ligand>
        <name>a divalent metal cation</name>
        <dbReference type="ChEBI" id="CHEBI:60240"/>
    </ligand>
</feature>
<gene>
    <name evidence="4" type="ORF">SAMN05216552_101267</name>
</gene>